<comment type="caution">
    <text evidence="4">The sequence shown here is derived from an EMBL/GenBank/DDBJ whole genome shotgun (WGS) entry which is preliminary data.</text>
</comment>
<dbReference type="InterPro" id="IPR002514">
    <property type="entry name" value="Transposase_8"/>
</dbReference>
<dbReference type="InterPro" id="IPR010921">
    <property type="entry name" value="Trp_repressor/repl_initiator"/>
</dbReference>
<dbReference type="PANTHER" id="PTHR33795">
    <property type="entry name" value="INSERTION ELEMENT IS150 PROTEIN INSJ"/>
    <property type="match status" value="1"/>
</dbReference>
<accession>A0A1U7NQV5</accession>
<dbReference type="PANTHER" id="PTHR33795:SF1">
    <property type="entry name" value="INSERTION ELEMENT IS150 PROTEIN INSJ"/>
    <property type="match status" value="1"/>
</dbReference>
<dbReference type="Pfam" id="PF13518">
    <property type="entry name" value="HTH_28"/>
    <property type="match status" value="1"/>
</dbReference>
<dbReference type="Gene3D" id="1.10.10.60">
    <property type="entry name" value="Homeodomain-like"/>
    <property type="match status" value="1"/>
</dbReference>
<protein>
    <recommendedName>
        <fullName evidence="3">Insertion element IS150 protein InsJ-like helix-turn-helix domain-containing protein</fullName>
    </recommendedName>
</protein>
<feature type="non-terminal residue" evidence="4">
    <location>
        <position position="1"/>
    </location>
</feature>
<keyword evidence="2" id="KW-0175">Coiled coil</keyword>
<sequence length="183" mass="21874">WVKQFQKSDAEVFLEKPRNQSYSKEFKIQVIEEYLAGGCSYPDLALKYNIPSHNTILQWVKKYSNLEAIKDYSPAPEVYMAKRIQTTFEQRMEAVQWYEENGRSYKDTAAHFGYNYAQVRDWVKKYESSGEDGLLDRRGQRKEEAELTETERLKRELILERNKRKQLEMENELLKKLNELERG</sequence>
<organism evidence="4 5">
    <name type="scientific">Dubosiella newyorkensis</name>
    <dbReference type="NCBI Taxonomy" id="1862672"/>
    <lineage>
        <taxon>Bacteria</taxon>
        <taxon>Bacillati</taxon>
        <taxon>Bacillota</taxon>
        <taxon>Erysipelotrichia</taxon>
        <taxon>Erysipelotrichales</taxon>
        <taxon>Erysipelotrichaceae</taxon>
        <taxon>Dubosiella</taxon>
    </lineage>
</organism>
<dbReference type="Proteomes" id="UP000186705">
    <property type="component" value="Unassembled WGS sequence"/>
</dbReference>
<evidence type="ECO:0000313" key="4">
    <source>
        <dbReference type="EMBL" id="OLU48021.1"/>
    </source>
</evidence>
<keyword evidence="5" id="KW-1185">Reference proteome</keyword>
<proteinExistence type="inferred from homology"/>
<dbReference type="GO" id="GO:0006313">
    <property type="term" value="P:DNA transposition"/>
    <property type="evidence" value="ECO:0007669"/>
    <property type="project" value="InterPro"/>
</dbReference>
<dbReference type="GeneID" id="78274360"/>
<evidence type="ECO:0000313" key="5">
    <source>
        <dbReference type="Proteomes" id="UP000186705"/>
    </source>
</evidence>
<name>A0A1U7NQV5_9FIRM</name>
<evidence type="ECO:0000256" key="2">
    <source>
        <dbReference type="SAM" id="Coils"/>
    </source>
</evidence>
<dbReference type="SUPFAM" id="SSF48295">
    <property type="entry name" value="TrpR-like"/>
    <property type="match status" value="2"/>
</dbReference>
<evidence type="ECO:0000256" key="1">
    <source>
        <dbReference type="ARBA" id="ARBA00038232"/>
    </source>
</evidence>
<feature type="domain" description="Insertion element IS150 protein InsJ-like helix-turn-helix" evidence="3">
    <location>
        <begin position="90"/>
        <end position="142"/>
    </location>
</feature>
<dbReference type="Gene3D" id="1.10.10.10">
    <property type="entry name" value="Winged helix-like DNA-binding domain superfamily/Winged helix DNA-binding domain"/>
    <property type="match status" value="1"/>
</dbReference>
<dbReference type="GO" id="GO:0004803">
    <property type="term" value="F:transposase activity"/>
    <property type="evidence" value="ECO:0007669"/>
    <property type="project" value="InterPro"/>
</dbReference>
<dbReference type="OrthoDB" id="1641764at2"/>
<gene>
    <name evidence="4" type="ORF">BO225_00090</name>
</gene>
<dbReference type="RefSeq" id="WP_076340281.1">
    <property type="nucleotide sequence ID" value="NZ_MPKA01000008.1"/>
</dbReference>
<comment type="similarity">
    <text evidence="1">Belongs to the IS150/IS1296 orfA family.</text>
</comment>
<dbReference type="InterPro" id="IPR055247">
    <property type="entry name" value="InsJ-like_HTH"/>
</dbReference>
<dbReference type="STRING" id="1862672.BO225_00090"/>
<dbReference type="EMBL" id="MPKA01000008">
    <property type="protein sequence ID" value="OLU48021.1"/>
    <property type="molecule type" value="Genomic_DNA"/>
</dbReference>
<evidence type="ECO:0000259" key="3">
    <source>
        <dbReference type="Pfam" id="PF13518"/>
    </source>
</evidence>
<feature type="coiled-coil region" evidence="2">
    <location>
        <begin position="140"/>
        <end position="180"/>
    </location>
</feature>
<dbReference type="InterPro" id="IPR036388">
    <property type="entry name" value="WH-like_DNA-bd_sf"/>
</dbReference>
<reference evidence="4 5" key="1">
    <citation type="submission" date="2016-11" db="EMBL/GenBank/DDBJ databases">
        <title>Description of two novel members of the family Erysipelotrichaceae: Ileibacterium lipovorans gen. nov., sp. nov. and Dubosiella newyorkensis, gen. nov., sp. nov.</title>
        <authorList>
            <person name="Cox L.M."/>
            <person name="Sohn J."/>
            <person name="Tyrrell K.L."/>
            <person name="Citron D.M."/>
            <person name="Lawson P.A."/>
            <person name="Patel N.B."/>
            <person name="Iizumi T."/>
            <person name="Perez-Perez G.I."/>
            <person name="Goldstein E.J."/>
            <person name="Blaser M.J."/>
        </authorList>
    </citation>
    <scope>NUCLEOTIDE SEQUENCE [LARGE SCALE GENOMIC DNA]</scope>
    <source>
        <strain evidence="4 5">NYU-BL-A4</strain>
    </source>
</reference>
<dbReference type="AlphaFoldDB" id="A0A1U7NQV5"/>
<dbReference type="InterPro" id="IPR052057">
    <property type="entry name" value="IS150/IS1296_orfA-like"/>
</dbReference>
<dbReference type="GO" id="GO:0043565">
    <property type="term" value="F:sequence-specific DNA binding"/>
    <property type="evidence" value="ECO:0007669"/>
    <property type="project" value="InterPro"/>
</dbReference>
<dbReference type="Pfam" id="PF01527">
    <property type="entry name" value="HTH_Tnp_1"/>
    <property type="match status" value="1"/>
</dbReference>